<evidence type="ECO:0000313" key="9">
    <source>
        <dbReference type="EMBL" id="CAK9161614.1"/>
    </source>
</evidence>
<dbReference type="SMART" id="SM00385">
    <property type="entry name" value="CYCLIN"/>
    <property type="match status" value="1"/>
</dbReference>
<keyword evidence="4" id="KW-0131">Cell cycle</keyword>
<dbReference type="FunFam" id="1.10.472.10:FF:000060">
    <property type="entry name" value="D6-type cyclin"/>
    <property type="match status" value="1"/>
</dbReference>
<proteinExistence type="inferred from homology"/>
<comment type="caution">
    <text evidence="9">The sequence shown here is derived from an EMBL/GenBank/DDBJ whole genome shotgun (WGS) entry which is preliminary data.</text>
</comment>
<evidence type="ECO:0000259" key="7">
    <source>
        <dbReference type="SMART" id="SM00385"/>
    </source>
</evidence>
<dbReference type="EMBL" id="CAUOFW020003713">
    <property type="protein sequence ID" value="CAK9161614.1"/>
    <property type="molecule type" value="Genomic_DNA"/>
</dbReference>
<evidence type="ECO:0000256" key="6">
    <source>
        <dbReference type="SAM" id="MobiDB-lite"/>
    </source>
</evidence>
<evidence type="ECO:0000313" key="10">
    <source>
        <dbReference type="Proteomes" id="UP001642360"/>
    </source>
</evidence>
<keyword evidence="3 5" id="KW-0195">Cyclin</keyword>
<evidence type="ECO:0000256" key="1">
    <source>
        <dbReference type="ARBA" id="ARBA00009065"/>
    </source>
</evidence>
<gene>
    <name evidence="9" type="ORF">ILEXP_LOCUS30425</name>
</gene>
<dbReference type="InterPro" id="IPR006671">
    <property type="entry name" value="Cyclin_N"/>
</dbReference>
<evidence type="ECO:0008006" key="11">
    <source>
        <dbReference type="Google" id="ProtNLM"/>
    </source>
</evidence>
<evidence type="ECO:0000256" key="3">
    <source>
        <dbReference type="ARBA" id="ARBA00023127"/>
    </source>
</evidence>
<comment type="similarity">
    <text evidence="1">Belongs to the cyclin family. Cyclin D subfamily.</text>
</comment>
<feature type="domain" description="Cyclin C-terminal" evidence="8">
    <location>
        <begin position="148"/>
        <end position="275"/>
    </location>
</feature>
<dbReference type="InterPro" id="IPR013763">
    <property type="entry name" value="Cyclin-like_dom"/>
</dbReference>
<dbReference type="Pfam" id="PF00134">
    <property type="entry name" value="Cyclin_N"/>
    <property type="match status" value="1"/>
</dbReference>
<dbReference type="GO" id="GO:0051301">
    <property type="term" value="P:cell division"/>
    <property type="evidence" value="ECO:0007669"/>
    <property type="project" value="UniProtKB-KW"/>
</dbReference>
<evidence type="ECO:0000259" key="8">
    <source>
        <dbReference type="SMART" id="SM01332"/>
    </source>
</evidence>
<keyword evidence="10" id="KW-1185">Reference proteome</keyword>
<protein>
    <recommendedName>
        <fullName evidence="11">B-like cyclin</fullName>
    </recommendedName>
</protein>
<reference evidence="9 10" key="1">
    <citation type="submission" date="2024-02" db="EMBL/GenBank/DDBJ databases">
        <authorList>
            <person name="Vignale AGUSTIN F."/>
            <person name="Sosa J E."/>
            <person name="Modenutti C."/>
        </authorList>
    </citation>
    <scope>NUCLEOTIDE SEQUENCE [LARGE SCALE GENOMIC DNA]</scope>
</reference>
<organism evidence="9 10">
    <name type="scientific">Ilex paraguariensis</name>
    <name type="common">yerba mate</name>
    <dbReference type="NCBI Taxonomy" id="185542"/>
    <lineage>
        <taxon>Eukaryota</taxon>
        <taxon>Viridiplantae</taxon>
        <taxon>Streptophyta</taxon>
        <taxon>Embryophyta</taxon>
        <taxon>Tracheophyta</taxon>
        <taxon>Spermatophyta</taxon>
        <taxon>Magnoliopsida</taxon>
        <taxon>eudicotyledons</taxon>
        <taxon>Gunneridae</taxon>
        <taxon>Pentapetalae</taxon>
        <taxon>asterids</taxon>
        <taxon>campanulids</taxon>
        <taxon>Aquifoliales</taxon>
        <taxon>Aquifoliaceae</taxon>
        <taxon>Ilex</taxon>
    </lineage>
</organism>
<dbReference type="InterPro" id="IPR004367">
    <property type="entry name" value="Cyclin_C-dom"/>
</dbReference>
<sequence length="319" mass="36127">MELDLENPFPTFHDHHFDTITSLFNIESDHMPSKNYPENLKATDFDISIRRETISLILHVSHNSDSSLSYLAINYLDRFLSTQSIPEGKPWILRLLALCCVSLALKMRKTEFFVSDIQQDGGFMFDAQTIQRMELLILGALKWRMRSVTPFSFVSFFISLFKFKDPPLRQALKARATEIIFKAQNEIKLLEFKPSILAASALLSASHELFPLQFPCFRKAISNCPHVNKESLFSCCNMIKEIAMDGYESVLEMVSRSSTPVNVLDLPCSSSSSSSDSEKANPTEGSGTGTIRLEKDLKRRKIGGFRGDNTFQLSQIQQC</sequence>
<dbReference type="AlphaFoldDB" id="A0ABC8SWX0"/>
<dbReference type="SUPFAM" id="SSF47954">
    <property type="entry name" value="Cyclin-like"/>
    <property type="match status" value="2"/>
</dbReference>
<feature type="region of interest" description="Disordered" evidence="6">
    <location>
        <begin position="267"/>
        <end position="293"/>
    </location>
</feature>
<evidence type="ECO:0000256" key="5">
    <source>
        <dbReference type="RuleBase" id="RU000383"/>
    </source>
</evidence>
<dbReference type="SMART" id="SM01332">
    <property type="entry name" value="Cyclin_C"/>
    <property type="match status" value="1"/>
</dbReference>
<accession>A0ABC8SWX0</accession>
<dbReference type="Proteomes" id="UP001642360">
    <property type="component" value="Unassembled WGS sequence"/>
</dbReference>
<feature type="domain" description="Cyclin-like" evidence="7">
    <location>
        <begin position="55"/>
        <end position="139"/>
    </location>
</feature>
<dbReference type="CDD" id="cd20544">
    <property type="entry name" value="CYCLIN_AtCycD-like_rpt2"/>
    <property type="match status" value="1"/>
</dbReference>
<dbReference type="Gene3D" id="1.10.472.10">
    <property type="entry name" value="Cyclin-like"/>
    <property type="match status" value="2"/>
</dbReference>
<keyword evidence="2" id="KW-0132">Cell division</keyword>
<dbReference type="InterPro" id="IPR036915">
    <property type="entry name" value="Cyclin-like_sf"/>
</dbReference>
<dbReference type="Pfam" id="PF02984">
    <property type="entry name" value="Cyclin_C"/>
    <property type="match status" value="1"/>
</dbReference>
<name>A0ABC8SWX0_9AQUA</name>
<evidence type="ECO:0000256" key="2">
    <source>
        <dbReference type="ARBA" id="ARBA00022618"/>
    </source>
</evidence>
<dbReference type="PANTHER" id="PTHR10177">
    <property type="entry name" value="CYCLINS"/>
    <property type="match status" value="1"/>
</dbReference>
<evidence type="ECO:0000256" key="4">
    <source>
        <dbReference type="ARBA" id="ARBA00023306"/>
    </source>
</evidence>
<dbReference type="InterPro" id="IPR039361">
    <property type="entry name" value="Cyclin"/>
</dbReference>